<dbReference type="AlphaFoldDB" id="A0AA39LTT5"/>
<evidence type="ECO:0000256" key="9">
    <source>
        <dbReference type="ARBA" id="ARBA00039086"/>
    </source>
</evidence>
<dbReference type="EC" id="5.3.2.1" evidence="9"/>
<dbReference type="GO" id="GO:0050178">
    <property type="term" value="F:phenylpyruvate tautomerase activity"/>
    <property type="evidence" value="ECO:0007669"/>
    <property type="project" value="UniProtKB-EC"/>
</dbReference>
<evidence type="ECO:0000256" key="3">
    <source>
        <dbReference type="ARBA" id="ARBA00022514"/>
    </source>
</evidence>
<dbReference type="InterPro" id="IPR014347">
    <property type="entry name" value="Tautomerase/MIF_sf"/>
</dbReference>
<evidence type="ECO:0000256" key="5">
    <source>
        <dbReference type="ARBA" id="ARBA00023235"/>
    </source>
</evidence>
<evidence type="ECO:0000256" key="7">
    <source>
        <dbReference type="ARBA" id="ARBA00036823"/>
    </source>
</evidence>
<dbReference type="InterPro" id="IPR001398">
    <property type="entry name" value="Macrophage_inhib_fac"/>
</dbReference>
<sequence length="119" mass="13507">MPLCIIDTNVVKFSPELPARLVVFLAERFNKPERTVMIEINTKKTFFHRGGAPCAFVQCRSIENVSKSENAKTAELLNEMIAEGLAVHRTRIFIEFVKVEYENVAVEGKLLERPDLIDA</sequence>
<gene>
    <name evidence="13" type="ORF">QR680_004313</name>
</gene>
<dbReference type="EC" id="5.3.3.12" evidence="8"/>
<keyword evidence="4" id="KW-0964">Secreted</keyword>
<dbReference type="EMBL" id="JAUCMV010000003">
    <property type="protein sequence ID" value="KAK0409054.1"/>
    <property type="molecule type" value="Genomic_DNA"/>
</dbReference>
<dbReference type="Gene3D" id="3.30.429.10">
    <property type="entry name" value="Macrophage Migration Inhibitory Factor"/>
    <property type="match status" value="1"/>
</dbReference>
<evidence type="ECO:0000256" key="12">
    <source>
        <dbReference type="ARBA" id="ARBA00042730"/>
    </source>
</evidence>
<evidence type="ECO:0000256" key="6">
    <source>
        <dbReference type="ARBA" id="ARBA00036735"/>
    </source>
</evidence>
<keyword evidence="3" id="KW-0202">Cytokine</keyword>
<keyword evidence="5" id="KW-0413">Isomerase</keyword>
<keyword evidence="14" id="KW-1185">Reference proteome</keyword>
<dbReference type="PANTHER" id="PTHR11954:SF6">
    <property type="entry name" value="MACROPHAGE MIGRATION INHIBITORY FACTOR"/>
    <property type="match status" value="1"/>
</dbReference>
<reference evidence="13" key="1">
    <citation type="submission" date="2023-06" db="EMBL/GenBank/DDBJ databases">
        <title>Genomic analysis of the entomopathogenic nematode Steinernema hermaphroditum.</title>
        <authorList>
            <person name="Schwarz E.M."/>
            <person name="Heppert J.K."/>
            <person name="Baniya A."/>
            <person name="Schwartz H.T."/>
            <person name="Tan C.-H."/>
            <person name="Antoshechkin I."/>
            <person name="Sternberg P.W."/>
            <person name="Goodrich-Blair H."/>
            <person name="Dillman A.R."/>
        </authorList>
    </citation>
    <scope>NUCLEOTIDE SEQUENCE</scope>
    <source>
        <strain evidence="13">PS9179</strain>
        <tissue evidence="13">Whole animal</tissue>
    </source>
</reference>
<comment type="catalytic activity">
    <reaction evidence="6">
        <text>3-phenylpyruvate = enol-phenylpyruvate</text>
        <dbReference type="Rhea" id="RHEA:17097"/>
        <dbReference type="ChEBI" id="CHEBI:16815"/>
        <dbReference type="ChEBI" id="CHEBI:18005"/>
        <dbReference type="EC" id="5.3.2.1"/>
    </reaction>
</comment>
<protein>
    <recommendedName>
        <fullName evidence="12">L-dopachrome isomerase</fullName>
        <ecNumber evidence="9">5.3.2.1</ecNumber>
        <ecNumber evidence="8">5.3.3.12</ecNumber>
    </recommendedName>
    <alternativeName>
        <fullName evidence="10">L-dopachrome tautomerase</fullName>
    </alternativeName>
    <alternativeName>
        <fullName evidence="11">Phenylpyruvate tautomerase</fullName>
    </alternativeName>
</protein>
<evidence type="ECO:0000256" key="11">
    <source>
        <dbReference type="ARBA" id="ARBA00041912"/>
    </source>
</evidence>
<comment type="similarity">
    <text evidence="2">Belongs to the MIF family.</text>
</comment>
<evidence type="ECO:0000256" key="2">
    <source>
        <dbReference type="ARBA" id="ARBA00005851"/>
    </source>
</evidence>
<evidence type="ECO:0000256" key="4">
    <source>
        <dbReference type="ARBA" id="ARBA00022525"/>
    </source>
</evidence>
<dbReference type="PANTHER" id="PTHR11954">
    <property type="entry name" value="D-DOPACHROME DECARBOXYLASE"/>
    <property type="match status" value="1"/>
</dbReference>
<dbReference type="GO" id="GO:0005615">
    <property type="term" value="C:extracellular space"/>
    <property type="evidence" value="ECO:0007669"/>
    <property type="project" value="UniProtKB-KW"/>
</dbReference>
<dbReference type="Proteomes" id="UP001175271">
    <property type="component" value="Unassembled WGS sequence"/>
</dbReference>
<dbReference type="GO" id="GO:0004167">
    <property type="term" value="F:dopachrome isomerase activity"/>
    <property type="evidence" value="ECO:0007669"/>
    <property type="project" value="UniProtKB-EC"/>
</dbReference>
<evidence type="ECO:0000313" key="13">
    <source>
        <dbReference type="EMBL" id="KAK0409054.1"/>
    </source>
</evidence>
<evidence type="ECO:0000256" key="8">
    <source>
        <dbReference type="ARBA" id="ARBA00038932"/>
    </source>
</evidence>
<dbReference type="GO" id="GO:0005125">
    <property type="term" value="F:cytokine activity"/>
    <property type="evidence" value="ECO:0007669"/>
    <property type="project" value="UniProtKB-KW"/>
</dbReference>
<comment type="catalytic activity">
    <reaction evidence="7">
        <text>L-dopachrome = 5,6-dihydroxyindole-2-carboxylate</text>
        <dbReference type="Rhea" id="RHEA:13041"/>
        <dbReference type="ChEBI" id="CHEBI:16875"/>
        <dbReference type="ChEBI" id="CHEBI:57509"/>
        <dbReference type="EC" id="5.3.3.12"/>
    </reaction>
</comment>
<dbReference type="Pfam" id="PF01187">
    <property type="entry name" value="MIF"/>
    <property type="match status" value="1"/>
</dbReference>
<proteinExistence type="inferred from homology"/>
<comment type="subcellular location">
    <subcellularLocation>
        <location evidence="1">Secreted</location>
    </subcellularLocation>
</comment>
<evidence type="ECO:0000256" key="10">
    <source>
        <dbReference type="ARBA" id="ARBA00041631"/>
    </source>
</evidence>
<accession>A0AA39LTT5</accession>
<evidence type="ECO:0000313" key="14">
    <source>
        <dbReference type="Proteomes" id="UP001175271"/>
    </source>
</evidence>
<comment type="caution">
    <text evidence="13">The sequence shown here is derived from an EMBL/GenBank/DDBJ whole genome shotgun (WGS) entry which is preliminary data.</text>
</comment>
<name>A0AA39LTT5_9BILA</name>
<organism evidence="13 14">
    <name type="scientific">Steinernema hermaphroditum</name>
    <dbReference type="NCBI Taxonomy" id="289476"/>
    <lineage>
        <taxon>Eukaryota</taxon>
        <taxon>Metazoa</taxon>
        <taxon>Ecdysozoa</taxon>
        <taxon>Nematoda</taxon>
        <taxon>Chromadorea</taxon>
        <taxon>Rhabditida</taxon>
        <taxon>Tylenchina</taxon>
        <taxon>Panagrolaimomorpha</taxon>
        <taxon>Strongyloidoidea</taxon>
        <taxon>Steinernematidae</taxon>
        <taxon>Steinernema</taxon>
    </lineage>
</organism>
<dbReference type="SUPFAM" id="SSF55331">
    <property type="entry name" value="Tautomerase/MIF"/>
    <property type="match status" value="1"/>
</dbReference>
<evidence type="ECO:0000256" key="1">
    <source>
        <dbReference type="ARBA" id="ARBA00004613"/>
    </source>
</evidence>